<evidence type="ECO:0000313" key="2">
    <source>
        <dbReference type="EMBL" id="KKP60158.1"/>
    </source>
</evidence>
<evidence type="ECO:0000256" key="1">
    <source>
        <dbReference type="SAM" id="Phobius"/>
    </source>
</evidence>
<dbReference type="Proteomes" id="UP000034004">
    <property type="component" value="Unassembled WGS sequence"/>
</dbReference>
<dbReference type="EMBL" id="LBPR01000029">
    <property type="protein sequence ID" value="KKP60158.1"/>
    <property type="molecule type" value="Genomic_DNA"/>
</dbReference>
<dbReference type="STRING" id="1618484.UR56_C0029G0017"/>
<dbReference type="AlphaFoldDB" id="A0A0G0ASV6"/>
<protein>
    <submittedName>
        <fullName evidence="2">Uncharacterized protein</fullName>
    </submittedName>
</protein>
<gene>
    <name evidence="2" type="ORF">UR56_C0029G0017</name>
</gene>
<keyword evidence="1" id="KW-1133">Transmembrane helix</keyword>
<accession>A0A0G0ASV6</accession>
<feature type="transmembrane region" description="Helical" evidence="1">
    <location>
        <begin position="20"/>
        <end position="41"/>
    </location>
</feature>
<evidence type="ECO:0000313" key="3">
    <source>
        <dbReference type="Proteomes" id="UP000034004"/>
    </source>
</evidence>
<sequence>MSKSELGKTFKKITKEFVHAIPSLITLVSYTAMAILGLRLLKIENCSGLTALEIHKTYPNTKDGQKGHFDWGFTTKGPDQEIDKIWLDNIDGFEKLTKNTELEATKWCDITDKPSK</sequence>
<organism evidence="2 3">
    <name type="scientific">Candidatus Roizmanbacteria bacterium GW2011_GWC2_34_23</name>
    <dbReference type="NCBI Taxonomy" id="1618484"/>
    <lineage>
        <taxon>Bacteria</taxon>
        <taxon>Candidatus Roizmaniibacteriota</taxon>
    </lineage>
</organism>
<comment type="caution">
    <text evidence="2">The sequence shown here is derived from an EMBL/GenBank/DDBJ whole genome shotgun (WGS) entry which is preliminary data.</text>
</comment>
<reference evidence="2 3" key="1">
    <citation type="journal article" date="2015" name="Nature">
        <title>rRNA introns, odd ribosomes, and small enigmatic genomes across a large radiation of phyla.</title>
        <authorList>
            <person name="Brown C.T."/>
            <person name="Hug L.A."/>
            <person name="Thomas B.C."/>
            <person name="Sharon I."/>
            <person name="Castelle C.J."/>
            <person name="Singh A."/>
            <person name="Wilkins M.J."/>
            <person name="Williams K.H."/>
            <person name="Banfield J.F."/>
        </authorList>
    </citation>
    <scope>NUCLEOTIDE SEQUENCE [LARGE SCALE GENOMIC DNA]</scope>
</reference>
<keyword evidence="1" id="KW-0812">Transmembrane</keyword>
<keyword evidence="1" id="KW-0472">Membrane</keyword>
<proteinExistence type="predicted"/>
<name>A0A0G0ASV6_9BACT</name>